<dbReference type="Pfam" id="PF07969">
    <property type="entry name" value="Amidohydro_3"/>
    <property type="match status" value="1"/>
</dbReference>
<feature type="domain" description="Amidohydrolase 3" evidence="1">
    <location>
        <begin position="130"/>
        <end position="407"/>
    </location>
</feature>
<dbReference type="PANTHER" id="PTHR32027">
    <property type="entry name" value="CYTOSINE DEAMINASE"/>
    <property type="match status" value="1"/>
</dbReference>
<proteinExistence type="predicted"/>
<dbReference type="Proteomes" id="UP001597493">
    <property type="component" value="Unassembled WGS sequence"/>
</dbReference>
<evidence type="ECO:0000313" key="2">
    <source>
        <dbReference type="EMBL" id="MFD2661778.1"/>
    </source>
</evidence>
<dbReference type="Gene3D" id="3.20.20.140">
    <property type="entry name" value="Metal-dependent hydrolases"/>
    <property type="match status" value="1"/>
</dbReference>
<evidence type="ECO:0000259" key="1">
    <source>
        <dbReference type="Pfam" id="PF07969"/>
    </source>
</evidence>
<dbReference type="InterPro" id="IPR052349">
    <property type="entry name" value="Metallo-hydrolase_Enzymes"/>
</dbReference>
<dbReference type="SUPFAM" id="SSF51338">
    <property type="entry name" value="Composite domain of metallo-dependent hydrolases"/>
    <property type="match status" value="1"/>
</dbReference>
<accession>A0ABW5R1P3</accession>
<dbReference type="SUPFAM" id="SSF51556">
    <property type="entry name" value="Metallo-dependent hydrolases"/>
    <property type="match status" value="1"/>
</dbReference>
<dbReference type="EMBL" id="JBHUMY010000016">
    <property type="protein sequence ID" value="MFD2661778.1"/>
    <property type="molecule type" value="Genomic_DNA"/>
</dbReference>
<reference evidence="3" key="1">
    <citation type="journal article" date="2019" name="Int. J. Syst. Evol. Microbiol.">
        <title>The Global Catalogue of Microorganisms (GCM) 10K type strain sequencing project: providing services to taxonomists for standard genome sequencing and annotation.</title>
        <authorList>
            <consortium name="The Broad Institute Genomics Platform"/>
            <consortium name="The Broad Institute Genome Sequencing Center for Infectious Disease"/>
            <person name="Wu L."/>
            <person name="Ma J."/>
        </authorList>
    </citation>
    <scope>NUCLEOTIDE SEQUENCE [LARGE SCALE GENOMIC DNA]</scope>
    <source>
        <strain evidence="3">TISTR 1827</strain>
    </source>
</reference>
<protein>
    <submittedName>
        <fullName evidence="2">Amidohydrolase family protein</fullName>
    </submittedName>
</protein>
<sequence>MGNSRLTIVNVRLPLADERLYYTLRAEGGRWTEVAAQDGYLERSEPYAPFDAEGAVRAECLDAEGKVALPGFADVHMHLDKAFSLPKVGNVSGTLGEAIANYAASAGTFSKEEILSRIMKTALQAVSYGTSAIRTHLDFHAAAGRRVALQSVEAALEAKERLAPYLELQIFPMFSYRSSTASDVELFEEALRMGVTGVGGAPHIADEPERNIDLIFSLAEKFDRPIDLHTDETDDPEMKTVLYIADKTTASGYGGRVTVDHLCSLASMPPAEAASVIARMAEAKLSAVTLPAANLYLQGRGDSAAVRRGVTRVKELAAAGIPIATASDNVHDPFHPFGRGDMLQIALITAYGAHMGAPSDLRLLLRMATEIPASIMGLRGYGIAAGNAADLVLLDAVTPDELFTKLPDRRWIYRAGRWLKFAPPEAGWEVPELGEQWTAYRRYGL</sequence>
<organism evidence="2 3">
    <name type="scientific">Paenibacillus thailandensis</name>
    <dbReference type="NCBI Taxonomy" id="393250"/>
    <lineage>
        <taxon>Bacteria</taxon>
        <taxon>Bacillati</taxon>
        <taxon>Bacillota</taxon>
        <taxon>Bacilli</taxon>
        <taxon>Bacillales</taxon>
        <taxon>Paenibacillaceae</taxon>
        <taxon>Paenibacillus</taxon>
    </lineage>
</organism>
<dbReference type="CDD" id="cd01293">
    <property type="entry name" value="Bact_CD"/>
    <property type="match status" value="1"/>
</dbReference>
<dbReference type="Gene3D" id="2.30.40.10">
    <property type="entry name" value="Urease, subunit C, domain 1"/>
    <property type="match status" value="1"/>
</dbReference>
<dbReference type="InterPro" id="IPR013108">
    <property type="entry name" value="Amidohydro_3"/>
</dbReference>
<dbReference type="RefSeq" id="WP_379275049.1">
    <property type="nucleotide sequence ID" value="NZ_JBHUGT010000012.1"/>
</dbReference>
<evidence type="ECO:0000313" key="3">
    <source>
        <dbReference type="Proteomes" id="UP001597493"/>
    </source>
</evidence>
<dbReference type="PANTHER" id="PTHR32027:SF9">
    <property type="entry name" value="BLL3847 PROTEIN"/>
    <property type="match status" value="1"/>
</dbReference>
<gene>
    <name evidence="2" type="ORF">ACFSW5_16105</name>
</gene>
<comment type="caution">
    <text evidence="2">The sequence shown here is derived from an EMBL/GenBank/DDBJ whole genome shotgun (WGS) entry which is preliminary data.</text>
</comment>
<dbReference type="InterPro" id="IPR011059">
    <property type="entry name" value="Metal-dep_hydrolase_composite"/>
</dbReference>
<dbReference type="InterPro" id="IPR032466">
    <property type="entry name" value="Metal_Hydrolase"/>
</dbReference>
<keyword evidence="3" id="KW-1185">Reference proteome</keyword>
<name>A0ABW5R1P3_9BACL</name>